<dbReference type="AlphaFoldDB" id="M3VHJ3"/>
<gene>
    <name evidence="2" type="ORF">GM1_067_00010</name>
</gene>
<dbReference type="STRING" id="410332.SAMN04488550_0050"/>
<evidence type="ECO:0000313" key="3">
    <source>
        <dbReference type="Proteomes" id="UP000035009"/>
    </source>
</evidence>
<accession>M3VHJ3</accession>
<keyword evidence="3" id="KW-1185">Reference proteome</keyword>
<organism evidence="2 3">
    <name type="scientific">Gordonia malaquae NBRC 108250</name>
    <dbReference type="NCBI Taxonomy" id="1223542"/>
    <lineage>
        <taxon>Bacteria</taxon>
        <taxon>Bacillati</taxon>
        <taxon>Actinomycetota</taxon>
        <taxon>Actinomycetes</taxon>
        <taxon>Mycobacteriales</taxon>
        <taxon>Gordoniaceae</taxon>
        <taxon>Gordonia</taxon>
    </lineage>
</organism>
<sequence length="192" mass="19868">MKVAVLSVVFAVALAGCASATPGPVDVDPLTSVTSESVAPPRAESEIYAAVVRQLVLIDHSFGSGPPTPFRQVYVLDSYASGSGDMVIVTDGPPLDADLKNAIANQPGDMPPVEFIARREDKGHVERQGLTAVDNDGVIVGLAPLAYQGEGTVHVGAGYWCGGDCGLAVTYVVDKVHGHWQVTGQTGPMSIA</sequence>
<proteinExistence type="predicted"/>
<reference evidence="2 3" key="1">
    <citation type="submission" date="2013-02" db="EMBL/GenBank/DDBJ databases">
        <title>Whole genome shotgun sequence of Gordonia malaquae NBRC 108250.</title>
        <authorList>
            <person name="Yoshida I."/>
            <person name="Hosoyama A."/>
            <person name="Tsuchikane K."/>
            <person name="Ando Y."/>
            <person name="Baba S."/>
            <person name="Ohji S."/>
            <person name="Hamada M."/>
            <person name="Tamura T."/>
            <person name="Yamazoe A."/>
            <person name="Yamazaki S."/>
            <person name="Fujita N."/>
        </authorList>
    </citation>
    <scope>NUCLEOTIDE SEQUENCE [LARGE SCALE GENOMIC DNA]</scope>
    <source>
        <strain evidence="2 3">NBRC 108250</strain>
    </source>
</reference>
<protein>
    <recommendedName>
        <fullName evidence="4">Lipoprotein</fullName>
    </recommendedName>
</protein>
<evidence type="ECO:0008006" key="4">
    <source>
        <dbReference type="Google" id="ProtNLM"/>
    </source>
</evidence>
<feature type="signal peptide" evidence="1">
    <location>
        <begin position="1"/>
        <end position="20"/>
    </location>
</feature>
<keyword evidence="1" id="KW-0732">Signal</keyword>
<comment type="caution">
    <text evidence="2">The sequence shown here is derived from an EMBL/GenBank/DDBJ whole genome shotgun (WGS) entry which is preliminary data.</text>
</comment>
<feature type="chain" id="PRO_5039331314" description="Lipoprotein" evidence="1">
    <location>
        <begin position="21"/>
        <end position="192"/>
    </location>
</feature>
<name>M3VHJ3_GORML</name>
<dbReference type="EMBL" id="BAOP01000067">
    <property type="protein sequence ID" value="GAC82074.1"/>
    <property type="molecule type" value="Genomic_DNA"/>
</dbReference>
<dbReference type="PROSITE" id="PS51257">
    <property type="entry name" value="PROKAR_LIPOPROTEIN"/>
    <property type="match status" value="1"/>
</dbReference>
<evidence type="ECO:0000313" key="2">
    <source>
        <dbReference type="EMBL" id="GAC82074.1"/>
    </source>
</evidence>
<dbReference type="Proteomes" id="UP000035009">
    <property type="component" value="Unassembled WGS sequence"/>
</dbReference>
<evidence type="ECO:0000256" key="1">
    <source>
        <dbReference type="SAM" id="SignalP"/>
    </source>
</evidence>